<dbReference type="OrthoDB" id="17070at10239"/>
<sequence>MINPLPTVLWSYTDVERETGLRFWELMIPNVEGTGIRLYSAKYNNFVFEAIHPRVSLYEHFNIIEEVEAEVYFHEQSYTLVSITDDTFHVHVSERVSPKTLEDIERIINANLVRWSEDRLATHKQQYRIEWCSACQDYNIHTVEFDRKWGISYV</sequence>
<name>R9TES4_9CAUD</name>
<reference evidence="1 2" key="1">
    <citation type="journal article" date="2014" name="Genome Biol. Evol.">
        <title>Composite Conserved Promoter-Terminator Motifs (PeSLs) that Mediate Modular Shuffling in the Diverse T4-Like Myoviruses.</title>
        <authorList>
            <person name="Comeau A.M."/>
            <person name="Arbiol C."/>
            <person name="Krisch H.M."/>
        </authorList>
    </citation>
    <scope>NUCLEOTIDE SEQUENCE [LARGE SCALE GENOMIC DNA]</scope>
</reference>
<proteinExistence type="predicted"/>
<protein>
    <submittedName>
        <fullName evidence="1">Uncharacterized protein</fullName>
    </submittedName>
</protein>
<dbReference type="Proteomes" id="UP000201461">
    <property type="component" value="Segment"/>
</dbReference>
<accession>R9TES4</accession>
<organism evidence="1 2">
    <name type="scientific">Vibrio phage nt-1</name>
    <dbReference type="NCBI Taxonomy" id="115992"/>
    <lineage>
        <taxon>Viruses</taxon>
        <taxon>Duplodnaviria</taxon>
        <taxon>Heunggongvirae</taxon>
        <taxon>Uroviricota</taxon>
        <taxon>Caudoviricetes</taxon>
        <taxon>Pantevenvirales</taxon>
        <taxon>Straboviridae</taxon>
        <taxon>Mylasvirus</taxon>
        <taxon>Mylasvirus persius</taxon>
    </lineage>
</organism>
<dbReference type="EMBL" id="HQ317393">
    <property type="protein sequence ID" value="AGN30291.1"/>
    <property type="molecule type" value="Genomic_DNA"/>
</dbReference>
<gene>
    <name evidence="1" type="ORF">VPFG_00292</name>
</gene>
<dbReference type="GeneID" id="15926745"/>
<dbReference type="RefSeq" id="YP_008125440.1">
    <property type="nucleotide sequence ID" value="NC_021529.2"/>
</dbReference>
<dbReference type="KEGG" id="vg:15926745"/>
<evidence type="ECO:0000313" key="2">
    <source>
        <dbReference type="Proteomes" id="UP000201461"/>
    </source>
</evidence>
<evidence type="ECO:0000313" key="1">
    <source>
        <dbReference type="EMBL" id="AGN30291.1"/>
    </source>
</evidence>
<keyword evidence="2" id="KW-1185">Reference proteome</keyword>